<dbReference type="AlphaFoldDB" id="A0A7X2STR1"/>
<feature type="domain" description="Carbamoyl phosphate synthase ATP-binding" evidence="13">
    <location>
        <begin position="58"/>
        <end position="65"/>
    </location>
</feature>
<evidence type="ECO:0000256" key="8">
    <source>
        <dbReference type="ARBA" id="ARBA00022737"/>
    </source>
</evidence>
<dbReference type="InterPro" id="IPR005479">
    <property type="entry name" value="CPAse_ATP-bd"/>
</dbReference>
<organism evidence="14 15">
    <name type="scientific">Ligilactobacillus salivarius</name>
    <dbReference type="NCBI Taxonomy" id="1624"/>
    <lineage>
        <taxon>Bacteria</taxon>
        <taxon>Bacillati</taxon>
        <taxon>Bacillota</taxon>
        <taxon>Bacilli</taxon>
        <taxon>Lactobacillales</taxon>
        <taxon>Lactobacillaceae</taxon>
        <taxon>Ligilactobacillus</taxon>
    </lineage>
</organism>
<dbReference type="GO" id="GO:0005524">
    <property type="term" value="F:ATP binding"/>
    <property type="evidence" value="ECO:0007669"/>
    <property type="project" value="UniProtKB-KW"/>
</dbReference>
<dbReference type="PANTHER" id="PTHR11405:SF53">
    <property type="entry name" value="CARBAMOYL-PHOSPHATE SYNTHASE [AMMONIA], MITOCHONDRIAL"/>
    <property type="match status" value="1"/>
</dbReference>
<evidence type="ECO:0000256" key="1">
    <source>
        <dbReference type="ARBA" id="ARBA00005077"/>
    </source>
</evidence>
<feature type="non-terminal residue" evidence="14">
    <location>
        <position position="1"/>
    </location>
</feature>
<dbReference type="PANTHER" id="PTHR11405">
    <property type="entry name" value="CARBAMOYLTRANSFERASE FAMILY MEMBER"/>
    <property type="match status" value="1"/>
</dbReference>
<comment type="similarity">
    <text evidence="2">Belongs to the CarB family.</text>
</comment>
<keyword evidence="10" id="KW-0067">ATP-binding</keyword>
<evidence type="ECO:0000256" key="3">
    <source>
        <dbReference type="ARBA" id="ARBA00012738"/>
    </source>
</evidence>
<evidence type="ECO:0000256" key="10">
    <source>
        <dbReference type="ARBA" id="ARBA00022840"/>
    </source>
</evidence>
<evidence type="ECO:0000256" key="6">
    <source>
        <dbReference type="ARBA" id="ARBA00022605"/>
    </source>
</evidence>
<proteinExistence type="inferred from homology"/>
<keyword evidence="7" id="KW-0479">Metal-binding</keyword>
<dbReference type="GO" id="GO:0046872">
    <property type="term" value="F:metal ion binding"/>
    <property type="evidence" value="ECO:0007669"/>
    <property type="project" value="UniProtKB-KW"/>
</dbReference>
<evidence type="ECO:0000256" key="7">
    <source>
        <dbReference type="ARBA" id="ARBA00022723"/>
    </source>
</evidence>
<dbReference type="GO" id="GO:0004088">
    <property type="term" value="F:carbamoyl-phosphate synthase (glutamine-hydrolyzing) activity"/>
    <property type="evidence" value="ECO:0007669"/>
    <property type="project" value="UniProtKB-EC"/>
</dbReference>
<evidence type="ECO:0000256" key="11">
    <source>
        <dbReference type="ARBA" id="ARBA00023211"/>
    </source>
</evidence>
<keyword evidence="4" id="KW-0055">Arginine biosynthesis</keyword>
<dbReference type="SUPFAM" id="SSF56059">
    <property type="entry name" value="Glutathione synthetase ATP-binding domain-like"/>
    <property type="match status" value="1"/>
</dbReference>
<dbReference type="EC" id="6.3.5.5" evidence="3"/>
<comment type="caution">
    <text evidence="14">The sequence shown here is derived from an EMBL/GenBank/DDBJ whole genome shotgun (WGS) entry which is preliminary data.</text>
</comment>
<evidence type="ECO:0000256" key="9">
    <source>
        <dbReference type="ARBA" id="ARBA00022741"/>
    </source>
</evidence>
<dbReference type="PRINTS" id="PR00098">
    <property type="entry name" value="CPSASE"/>
</dbReference>
<dbReference type="GO" id="GO:0005737">
    <property type="term" value="C:cytoplasm"/>
    <property type="evidence" value="ECO:0007669"/>
    <property type="project" value="TreeGrafter"/>
</dbReference>
<dbReference type="Proteomes" id="UP000467635">
    <property type="component" value="Unassembled WGS sequence"/>
</dbReference>
<evidence type="ECO:0000313" key="14">
    <source>
        <dbReference type="EMBL" id="MSE09789.1"/>
    </source>
</evidence>
<feature type="non-terminal residue" evidence="14">
    <location>
        <position position="83"/>
    </location>
</feature>
<evidence type="ECO:0000313" key="15">
    <source>
        <dbReference type="Proteomes" id="UP000467635"/>
    </source>
</evidence>
<sequence length="83" mass="9006">IERAGVHSGDSIAVYPPQSLSGDIKKKIEQYTVALAKGLNIIGLLNIPFVLSQGEVYVLEVNPRSSRTVPFLSKITKIPMANL</sequence>
<keyword evidence="6" id="KW-0028">Amino-acid biosynthesis</keyword>
<dbReference type="EMBL" id="WKKX01001267">
    <property type="protein sequence ID" value="MSE09789.1"/>
    <property type="molecule type" value="Genomic_DNA"/>
</dbReference>
<evidence type="ECO:0000256" key="4">
    <source>
        <dbReference type="ARBA" id="ARBA00022571"/>
    </source>
</evidence>
<gene>
    <name evidence="14" type="ORF">GKC33_14355</name>
</gene>
<dbReference type="PROSITE" id="PS00867">
    <property type="entry name" value="CPSASE_2"/>
    <property type="match status" value="1"/>
</dbReference>
<keyword evidence="11" id="KW-0464">Manganese</keyword>
<dbReference type="Gene3D" id="3.30.470.20">
    <property type="entry name" value="ATP-grasp fold, B domain"/>
    <property type="match status" value="1"/>
</dbReference>
<name>A0A7X2STR1_9LACO</name>
<comment type="pathway">
    <text evidence="1">Amino-acid biosynthesis; L-arginine biosynthesis; carbamoyl phosphate from bicarbonate: step 1/1.</text>
</comment>
<dbReference type="GO" id="GO:0006526">
    <property type="term" value="P:L-arginine biosynthetic process"/>
    <property type="evidence" value="ECO:0007669"/>
    <property type="project" value="UniProtKB-KW"/>
</dbReference>
<evidence type="ECO:0000259" key="13">
    <source>
        <dbReference type="PROSITE" id="PS00867"/>
    </source>
</evidence>
<evidence type="ECO:0000256" key="2">
    <source>
        <dbReference type="ARBA" id="ARBA00009799"/>
    </source>
</evidence>
<dbReference type="FunFam" id="3.30.470.20:FF:000026">
    <property type="entry name" value="Carbamoyl-phosphate synthase large chain"/>
    <property type="match status" value="1"/>
</dbReference>
<accession>A0A7X2STR1</accession>
<dbReference type="Pfam" id="PF02786">
    <property type="entry name" value="CPSase_L_D2"/>
    <property type="match status" value="1"/>
</dbReference>
<evidence type="ECO:0000256" key="5">
    <source>
        <dbReference type="ARBA" id="ARBA00022598"/>
    </source>
</evidence>
<comment type="catalytic activity">
    <reaction evidence="12">
        <text>hydrogencarbonate + L-glutamine + 2 ATP + H2O = carbamoyl phosphate + L-glutamate + 2 ADP + phosphate + 2 H(+)</text>
        <dbReference type="Rhea" id="RHEA:18633"/>
        <dbReference type="ChEBI" id="CHEBI:15377"/>
        <dbReference type="ChEBI" id="CHEBI:15378"/>
        <dbReference type="ChEBI" id="CHEBI:17544"/>
        <dbReference type="ChEBI" id="CHEBI:29985"/>
        <dbReference type="ChEBI" id="CHEBI:30616"/>
        <dbReference type="ChEBI" id="CHEBI:43474"/>
        <dbReference type="ChEBI" id="CHEBI:58228"/>
        <dbReference type="ChEBI" id="CHEBI:58359"/>
        <dbReference type="ChEBI" id="CHEBI:456216"/>
        <dbReference type="EC" id="6.3.5.5"/>
    </reaction>
</comment>
<dbReference type="InterPro" id="IPR005483">
    <property type="entry name" value="CPSase_dom"/>
</dbReference>
<reference evidence="14 15" key="1">
    <citation type="submission" date="2019-11" db="EMBL/GenBank/DDBJ databases">
        <title>Draft Genome Sequence of Plant Growth-Promoting Rhizosphere-Associated Bacteria.</title>
        <authorList>
            <person name="Vasilyev I.Y."/>
            <person name="Radchenko V."/>
            <person name="Ilnitskaya E.V."/>
        </authorList>
    </citation>
    <scope>NUCLEOTIDE SEQUENCE [LARGE SCALE GENOMIC DNA]</scope>
    <source>
        <strain evidence="14 15">VRA_01-1sq_f</strain>
    </source>
</reference>
<keyword evidence="5" id="KW-0436">Ligase</keyword>
<dbReference type="GO" id="GO:0006541">
    <property type="term" value="P:glutamine metabolic process"/>
    <property type="evidence" value="ECO:0007669"/>
    <property type="project" value="TreeGrafter"/>
</dbReference>
<evidence type="ECO:0000256" key="12">
    <source>
        <dbReference type="ARBA" id="ARBA00048816"/>
    </source>
</evidence>
<keyword evidence="8" id="KW-0677">Repeat</keyword>
<protein>
    <recommendedName>
        <fullName evidence="3">carbamoyl-phosphate synthase (glutamine-hydrolyzing)</fullName>
        <ecNumber evidence="3">6.3.5.5</ecNumber>
    </recommendedName>
</protein>
<keyword evidence="9" id="KW-0547">Nucleotide-binding</keyword>